<reference evidence="7 8" key="1">
    <citation type="submission" date="2019-01" db="EMBL/GenBank/DDBJ databases">
        <title>Chengkuizengella sp. nov., isolated from deep-sea sediment of East Pacific Ocean.</title>
        <authorList>
            <person name="Yang J."/>
            <person name="Lai Q."/>
            <person name="Shao Z."/>
        </authorList>
    </citation>
    <scope>NUCLEOTIDE SEQUENCE [LARGE SCALE GENOMIC DNA]</scope>
    <source>
        <strain evidence="7 8">YPA3-1-1</strain>
    </source>
</reference>
<dbReference type="GO" id="GO:0006352">
    <property type="term" value="P:DNA-templated transcription initiation"/>
    <property type="evidence" value="ECO:0007669"/>
    <property type="project" value="InterPro"/>
</dbReference>
<comment type="similarity">
    <text evidence="1">Belongs to the sigma-70 factor family. ECF subfamily.</text>
</comment>
<dbReference type="InterPro" id="IPR013325">
    <property type="entry name" value="RNA_pol_sigma_r2"/>
</dbReference>
<dbReference type="InterPro" id="IPR039425">
    <property type="entry name" value="RNA_pol_sigma-70-like"/>
</dbReference>
<dbReference type="InterPro" id="IPR013249">
    <property type="entry name" value="RNA_pol_sigma70_r4_t2"/>
</dbReference>
<sequence>MEKYQTYIFQIVYSILRHQKDAEDATQEVFIRIFHALPQYKNQGFKTWMSRIAVNKAIDMKRKTQRSKEDLVEIDKVEHITHGNVTEMESIQRERVLLVKTRINEIPENYRNVVFAYYIQEKSYREIANEQGIEIKSVESKLYRAKKWIRKNWKEEEFQ</sequence>
<feature type="domain" description="RNA polymerase sigma-70 region 2" evidence="5">
    <location>
        <begin position="2"/>
        <end position="66"/>
    </location>
</feature>
<organism evidence="7 8">
    <name type="scientific">Chengkuizengella marina</name>
    <dbReference type="NCBI Taxonomy" id="2507566"/>
    <lineage>
        <taxon>Bacteria</taxon>
        <taxon>Bacillati</taxon>
        <taxon>Bacillota</taxon>
        <taxon>Bacilli</taxon>
        <taxon>Bacillales</taxon>
        <taxon>Paenibacillaceae</taxon>
        <taxon>Chengkuizengella</taxon>
    </lineage>
</organism>
<keyword evidence="8" id="KW-1185">Reference proteome</keyword>
<dbReference type="Proteomes" id="UP000448943">
    <property type="component" value="Unassembled WGS sequence"/>
</dbReference>
<dbReference type="Pfam" id="PF04542">
    <property type="entry name" value="Sigma70_r2"/>
    <property type="match status" value="1"/>
</dbReference>
<dbReference type="SUPFAM" id="SSF88659">
    <property type="entry name" value="Sigma3 and sigma4 domains of RNA polymerase sigma factors"/>
    <property type="match status" value="1"/>
</dbReference>
<keyword evidence="2" id="KW-0805">Transcription regulation</keyword>
<dbReference type="InterPro" id="IPR007627">
    <property type="entry name" value="RNA_pol_sigma70_r2"/>
</dbReference>
<evidence type="ECO:0000259" key="6">
    <source>
        <dbReference type="Pfam" id="PF08281"/>
    </source>
</evidence>
<evidence type="ECO:0000313" key="8">
    <source>
        <dbReference type="Proteomes" id="UP000448943"/>
    </source>
</evidence>
<dbReference type="PANTHER" id="PTHR43133:SF51">
    <property type="entry name" value="RNA POLYMERASE SIGMA FACTOR"/>
    <property type="match status" value="1"/>
</dbReference>
<evidence type="ECO:0000313" key="7">
    <source>
        <dbReference type="EMBL" id="NBI30043.1"/>
    </source>
</evidence>
<evidence type="ECO:0000256" key="4">
    <source>
        <dbReference type="ARBA" id="ARBA00023163"/>
    </source>
</evidence>
<dbReference type="Pfam" id="PF08281">
    <property type="entry name" value="Sigma70_r4_2"/>
    <property type="match status" value="1"/>
</dbReference>
<dbReference type="OrthoDB" id="9784984at2"/>
<protein>
    <submittedName>
        <fullName evidence="7">Sigma-70 family RNA polymerase sigma factor</fullName>
    </submittedName>
</protein>
<evidence type="ECO:0000256" key="1">
    <source>
        <dbReference type="ARBA" id="ARBA00010641"/>
    </source>
</evidence>
<feature type="domain" description="RNA polymerase sigma factor 70 region 4 type 2" evidence="6">
    <location>
        <begin position="99"/>
        <end position="148"/>
    </location>
</feature>
<dbReference type="InterPro" id="IPR036388">
    <property type="entry name" value="WH-like_DNA-bd_sf"/>
</dbReference>
<name>A0A6N9Q5Q1_9BACL</name>
<dbReference type="InterPro" id="IPR013324">
    <property type="entry name" value="RNA_pol_sigma_r3/r4-like"/>
</dbReference>
<evidence type="ECO:0000259" key="5">
    <source>
        <dbReference type="Pfam" id="PF04542"/>
    </source>
</evidence>
<keyword evidence="4" id="KW-0804">Transcription</keyword>
<dbReference type="SUPFAM" id="SSF88946">
    <property type="entry name" value="Sigma2 domain of RNA polymerase sigma factors"/>
    <property type="match status" value="1"/>
</dbReference>
<dbReference type="CDD" id="cd06171">
    <property type="entry name" value="Sigma70_r4"/>
    <property type="match status" value="1"/>
</dbReference>
<comment type="caution">
    <text evidence="7">The sequence shown here is derived from an EMBL/GenBank/DDBJ whole genome shotgun (WGS) entry which is preliminary data.</text>
</comment>
<gene>
    <name evidence="7" type="ORF">ERL59_13915</name>
</gene>
<evidence type="ECO:0000256" key="3">
    <source>
        <dbReference type="ARBA" id="ARBA00023082"/>
    </source>
</evidence>
<dbReference type="InterPro" id="IPR014284">
    <property type="entry name" value="RNA_pol_sigma-70_dom"/>
</dbReference>
<dbReference type="EMBL" id="SIJB01000029">
    <property type="protein sequence ID" value="NBI30043.1"/>
    <property type="molecule type" value="Genomic_DNA"/>
</dbReference>
<dbReference type="AlphaFoldDB" id="A0A6N9Q5Q1"/>
<evidence type="ECO:0000256" key="2">
    <source>
        <dbReference type="ARBA" id="ARBA00023015"/>
    </source>
</evidence>
<dbReference type="PANTHER" id="PTHR43133">
    <property type="entry name" value="RNA POLYMERASE ECF-TYPE SIGMA FACTO"/>
    <property type="match status" value="1"/>
</dbReference>
<dbReference type="Gene3D" id="1.10.1740.10">
    <property type="match status" value="1"/>
</dbReference>
<dbReference type="Gene3D" id="1.10.10.10">
    <property type="entry name" value="Winged helix-like DNA-binding domain superfamily/Winged helix DNA-binding domain"/>
    <property type="match status" value="1"/>
</dbReference>
<accession>A0A6N9Q5Q1</accession>
<dbReference type="GO" id="GO:0003677">
    <property type="term" value="F:DNA binding"/>
    <property type="evidence" value="ECO:0007669"/>
    <property type="project" value="InterPro"/>
</dbReference>
<dbReference type="NCBIfam" id="TIGR02937">
    <property type="entry name" value="sigma70-ECF"/>
    <property type="match status" value="1"/>
</dbReference>
<proteinExistence type="inferred from homology"/>
<keyword evidence="3" id="KW-0731">Sigma factor</keyword>
<dbReference type="GO" id="GO:0016987">
    <property type="term" value="F:sigma factor activity"/>
    <property type="evidence" value="ECO:0007669"/>
    <property type="project" value="UniProtKB-KW"/>
</dbReference>